<accession>A0A839URK5</accession>
<comment type="caution">
    <text evidence="5">The sequence shown here is derived from an EMBL/GenBank/DDBJ whole genome shotgun (WGS) entry which is preliminary data.</text>
</comment>
<dbReference type="Gene3D" id="3.30.420.40">
    <property type="match status" value="2"/>
</dbReference>
<reference evidence="5 6" key="1">
    <citation type="submission" date="2020-08" db="EMBL/GenBank/DDBJ databases">
        <title>Genomic Encyclopedia of Type Strains, Phase III (KMG-III): the genomes of soil and plant-associated and newly described type strains.</title>
        <authorList>
            <person name="Whitman W."/>
        </authorList>
    </citation>
    <scope>NUCLEOTIDE SEQUENCE [LARGE SCALE GENOMIC DNA]</scope>
    <source>
        <strain evidence="5 6">CECT 8571</strain>
    </source>
</reference>
<dbReference type="SUPFAM" id="SSF100920">
    <property type="entry name" value="Heat shock protein 70kD (HSP70), peptide-binding domain"/>
    <property type="match status" value="1"/>
</dbReference>
<dbReference type="GO" id="GO:0140662">
    <property type="term" value="F:ATP-dependent protein folding chaperone"/>
    <property type="evidence" value="ECO:0007669"/>
    <property type="project" value="InterPro"/>
</dbReference>
<proteinExistence type="inferred from homology"/>
<dbReference type="Pfam" id="PF00012">
    <property type="entry name" value="HSP70"/>
    <property type="match status" value="1"/>
</dbReference>
<dbReference type="SUPFAM" id="SSF53067">
    <property type="entry name" value="Actin-like ATPase domain"/>
    <property type="match status" value="2"/>
</dbReference>
<dbReference type="PROSITE" id="PS00329">
    <property type="entry name" value="HSP70_2"/>
    <property type="match status" value="1"/>
</dbReference>
<organism evidence="5 6">
    <name type="scientific">Simiduia aestuariiviva</name>
    <dbReference type="NCBI Taxonomy" id="1510459"/>
    <lineage>
        <taxon>Bacteria</taxon>
        <taxon>Pseudomonadati</taxon>
        <taxon>Pseudomonadota</taxon>
        <taxon>Gammaproteobacteria</taxon>
        <taxon>Cellvibrionales</taxon>
        <taxon>Cellvibrionaceae</taxon>
        <taxon>Simiduia</taxon>
    </lineage>
</organism>
<comment type="similarity">
    <text evidence="1 4">Belongs to the heat shock protein 70 family.</text>
</comment>
<evidence type="ECO:0000313" key="5">
    <source>
        <dbReference type="EMBL" id="MBB3168037.1"/>
    </source>
</evidence>
<dbReference type="InterPro" id="IPR029047">
    <property type="entry name" value="HSP70_peptide-bd_sf"/>
</dbReference>
<evidence type="ECO:0000256" key="2">
    <source>
        <dbReference type="ARBA" id="ARBA00022741"/>
    </source>
</evidence>
<dbReference type="AlphaFoldDB" id="A0A839URK5"/>
<keyword evidence="2 4" id="KW-0547">Nucleotide-binding</keyword>
<dbReference type="InterPro" id="IPR013126">
    <property type="entry name" value="Hsp_70_fam"/>
</dbReference>
<evidence type="ECO:0000313" key="6">
    <source>
        <dbReference type="Proteomes" id="UP000559987"/>
    </source>
</evidence>
<keyword evidence="3 4" id="KW-0067">ATP-binding</keyword>
<dbReference type="PRINTS" id="PR00301">
    <property type="entry name" value="HEATSHOCK70"/>
</dbReference>
<dbReference type="EMBL" id="JACHXZ010000002">
    <property type="protein sequence ID" value="MBB3168037.1"/>
    <property type="molecule type" value="Genomic_DNA"/>
</dbReference>
<name>A0A839URK5_9GAMM</name>
<dbReference type="Proteomes" id="UP000559987">
    <property type="component" value="Unassembled WGS sequence"/>
</dbReference>
<evidence type="ECO:0000256" key="4">
    <source>
        <dbReference type="RuleBase" id="RU003322"/>
    </source>
</evidence>
<dbReference type="Gene3D" id="3.90.640.10">
    <property type="entry name" value="Actin, Chain A, domain 4"/>
    <property type="match status" value="1"/>
</dbReference>
<dbReference type="PANTHER" id="PTHR19375">
    <property type="entry name" value="HEAT SHOCK PROTEIN 70KDA"/>
    <property type="match status" value="1"/>
</dbReference>
<dbReference type="Gene3D" id="2.60.34.10">
    <property type="entry name" value="Substrate Binding Domain Of DNAk, Chain A, domain 1"/>
    <property type="match status" value="1"/>
</dbReference>
<gene>
    <name evidence="5" type="ORF">FHS30_001221</name>
</gene>
<sequence length="510" mass="56162">MAVKEIFLLYLGIDLGTTYSLVAYMNDHGQPTLFPDFHDANEFRTPSVVHIGDEGCFVGSALEEILDDEPELSQARFFKLAMGEPKGVYSDHRQRNWWPQSLSALVLKKLLNDVEAFAHDEVGGALITVPANFNDAQRRATREAAQLAGLARVKLLDEPVAAATFYGFNRKGGEQTLFVYDLGGGTFDATVLQVGDDGLYSLATEGSNQHGGMRVDEFIMDFILDEYQRQHGERPADEATLMILRRFAHEAKLTLVKPGKTRISKTLVLAGRTLDFVLTRDLFNQMISAFVDETIAVCERCLQAAGLEWSFIDTLLLTGGSSLLPLVPEKLARASGRPKDQLVCKQPHQAVAYGAAILAAQQFAGTGGAKKLQTICAYDLGIRVMGPNGQPTVKVLVSKNTPVPAAARTTFYTNRADQARLIIEAVQQREGEQGIEENSLGFFAFAIDNPRAQYPVEIELAYDLEGCVVITARDPETQKQIQQVMDKDTEAMDRALLDQQAWINALSINQ</sequence>
<dbReference type="PROSITE" id="PS00297">
    <property type="entry name" value="HSP70_1"/>
    <property type="match status" value="1"/>
</dbReference>
<evidence type="ECO:0000256" key="1">
    <source>
        <dbReference type="ARBA" id="ARBA00007381"/>
    </source>
</evidence>
<dbReference type="InterPro" id="IPR018181">
    <property type="entry name" value="Heat_shock_70_CS"/>
</dbReference>
<keyword evidence="6" id="KW-1185">Reference proteome</keyword>
<dbReference type="InterPro" id="IPR043129">
    <property type="entry name" value="ATPase_NBD"/>
</dbReference>
<dbReference type="GO" id="GO:0005524">
    <property type="term" value="F:ATP binding"/>
    <property type="evidence" value="ECO:0007669"/>
    <property type="project" value="UniProtKB-KW"/>
</dbReference>
<dbReference type="RefSeq" id="WP_183909414.1">
    <property type="nucleotide sequence ID" value="NZ_JACHXZ010000002.1"/>
</dbReference>
<evidence type="ECO:0000256" key="3">
    <source>
        <dbReference type="ARBA" id="ARBA00022840"/>
    </source>
</evidence>
<protein>
    <submittedName>
        <fullName evidence="5">Molecular chaperone DnaK</fullName>
    </submittedName>
</protein>